<dbReference type="EMBL" id="AP017646">
    <property type="protein sequence ID" value="BAW30155.1"/>
    <property type="molecule type" value="Genomic_DNA"/>
</dbReference>
<evidence type="ECO:0000313" key="1">
    <source>
        <dbReference type="EMBL" id="BAW30155.1"/>
    </source>
</evidence>
<dbReference type="GO" id="GO:0016301">
    <property type="term" value="F:kinase activity"/>
    <property type="evidence" value="ECO:0007669"/>
    <property type="project" value="UniProtKB-KW"/>
</dbReference>
<dbReference type="Proteomes" id="UP000265557">
    <property type="component" value="Chromosome"/>
</dbReference>
<reference evidence="1 2" key="1">
    <citation type="submission" date="2016-09" db="EMBL/GenBank/DDBJ databases">
        <title>Complete Genome Sequence of Methanosarcina thermophila MT-1.</title>
        <authorList>
            <person name="Kouzuma A."/>
        </authorList>
    </citation>
    <scope>NUCLEOTIDE SEQUENCE [LARGE SCALE GENOMIC DNA]</scope>
    <source>
        <strain evidence="1 2">MT-1</strain>
    </source>
</reference>
<sequence length="83" mass="8916">MGAIAIITAVYASTLSLSCPEKISLVIAIEREELAAAPAAWSMRENINMDALDARAQRKLATMYTASPKSKGLRRPNLSEIGP</sequence>
<organism evidence="1 2">
    <name type="scientific">Methanosarcina thermophila</name>
    <dbReference type="NCBI Taxonomy" id="2210"/>
    <lineage>
        <taxon>Archaea</taxon>
        <taxon>Methanobacteriati</taxon>
        <taxon>Methanobacteriota</taxon>
        <taxon>Stenosarchaea group</taxon>
        <taxon>Methanomicrobia</taxon>
        <taxon>Methanosarcinales</taxon>
        <taxon>Methanosarcinaceae</taxon>
        <taxon>Methanosarcina</taxon>
    </lineage>
</organism>
<protein>
    <submittedName>
        <fullName evidence="1">Serine/threonine-protein kinase ppk11</fullName>
    </submittedName>
</protein>
<dbReference type="AlphaFoldDB" id="A0A3G9CVQ7"/>
<accession>A0A3G9CVQ7</accession>
<gene>
    <name evidence="1" type="ORF">MESMT1_2225</name>
</gene>
<evidence type="ECO:0000313" key="2">
    <source>
        <dbReference type="Proteomes" id="UP000265557"/>
    </source>
</evidence>
<keyword evidence="1" id="KW-0418">Kinase</keyword>
<name>A0A3G9CVQ7_METTE</name>
<keyword evidence="1" id="KW-0808">Transferase</keyword>
<proteinExistence type="predicted"/>